<feature type="domain" description="ATP-grasp" evidence="2">
    <location>
        <begin position="268"/>
        <end position="335"/>
    </location>
</feature>
<evidence type="ECO:0000313" key="3">
    <source>
        <dbReference type="EMBL" id="KLU02481.1"/>
    </source>
</evidence>
<keyword evidence="1" id="KW-0547">Nucleotide-binding</keyword>
<dbReference type="GO" id="GO:0005524">
    <property type="term" value="F:ATP binding"/>
    <property type="evidence" value="ECO:0007669"/>
    <property type="project" value="UniProtKB-UniRule"/>
</dbReference>
<name>A0A0J1B7R8_RHOIS</name>
<dbReference type="GO" id="GO:0046872">
    <property type="term" value="F:metal ion binding"/>
    <property type="evidence" value="ECO:0007669"/>
    <property type="project" value="InterPro"/>
</dbReference>
<gene>
    <name evidence="3" type="ORF">RISK_005547</name>
</gene>
<comment type="caution">
    <text evidence="3">The sequence shown here is derived from an EMBL/GenBank/DDBJ whole genome shotgun (WGS) entry which is preliminary data.</text>
</comment>
<dbReference type="Pfam" id="PF02655">
    <property type="entry name" value="ATP-grasp_3"/>
    <property type="match status" value="1"/>
</dbReference>
<evidence type="ECO:0000259" key="2">
    <source>
        <dbReference type="PROSITE" id="PS50975"/>
    </source>
</evidence>
<dbReference type="EMBL" id="LECT01000044">
    <property type="protein sequence ID" value="KLU02481.1"/>
    <property type="molecule type" value="Genomic_DNA"/>
</dbReference>
<evidence type="ECO:0000313" key="4">
    <source>
        <dbReference type="Proteomes" id="UP000036367"/>
    </source>
</evidence>
<reference evidence="3" key="1">
    <citation type="submission" date="2015-05" db="EMBL/GenBank/DDBJ databases">
        <title>Permanent draft genome of Rhodopirellula islandicus K833.</title>
        <authorList>
            <person name="Kizina J."/>
            <person name="Richter M."/>
            <person name="Glockner F.O."/>
            <person name="Harder J."/>
        </authorList>
    </citation>
    <scope>NUCLEOTIDE SEQUENCE [LARGE SCALE GENOMIC DNA]</scope>
    <source>
        <strain evidence="3">K833</strain>
    </source>
</reference>
<proteinExistence type="predicted"/>
<dbReference type="InterPro" id="IPR003806">
    <property type="entry name" value="ATP-grasp_PylC-type"/>
</dbReference>
<sequence>MAMGGSGRLKTVTNPCDGENRPAILLVGASVRWAAQSLRRGQPNSRLIGLDWFGDSDTRMVCDRFHAFQSDQEPSRNLSEQIDSVANLHAARVVHVGGLQVAGAANPWEGWNRLRSLVCKLAIESGVDEFPVTIPLTYQCSAGRGCLAGAAGEDAPLADWVDGASGRSIDWLWKQIGSTGGLGIRRVLPEDLSIATSGDGWLQQRVHGRSYGLVAIAESDQTRVLGLSRGLHHRSGDRPFVYSGSRGPIFEGGGADPGNVPWRSLQVLSERVAREFSLRGLFNLDFIRDSAGRWWLLELNPRPSASCEIIERWATEAGWLSPDHSLMRMHLDAIDGRDQTDLLACRSSSEWLHGRNASAQWVKRIVFANRDVLVDVEKIQKQFRADSIAVELADLPSSSTAFVKAGEPILTVLLRKDDRAKRMAAAQLRRAIRIVQGAR</sequence>
<dbReference type="Gene3D" id="3.30.470.20">
    <property type="entry name" value="ATP-grasp fold, B domain"/>
    <property type="match status" value="1"/>
</dbReference>
<dbReference type="SUPFAM" id="SSF56059">
    <property type="entry name" value="Glutathione synthetase ATP-binding domain-like"/>
    <property type="match status" value="1"/>
</dbReference>
<keyword evidence="4" id="KW-1185">Reference proteome</keyword>
<evidence type="ECO:0000256" key="1">
    <source>
        <dbReference type="PROSITE-ProRule" id="PRU00409"/>
    </source>
</evidence>
<dbReference type="PROSITE" id="PS50975">
    <property type="entry name" value="ATP_GRASP"/>
    <property type="match status" value="1"/>
</dbReference>
<protein>
    <recommendedName>
        <fullName evidence="2">ATP-grasp domain-containing protein</fullName>
    </recommendedName>
</protein>
<organism evidence="3 4">
    <name type="scientific">Rhodopirellula islandica</name>
    <dbReference type="NCBI Taxonomy" id="595434"/>
    <lineage>
        <taxon>Bacteria</taxon>
        <taxon>Pseudomonadati</taxon>
        <taxon>Planctomycetota</taxon>
        <taxon>Planctomycetia</taxon>
        <taxon>Pirellulales</taxon>
        <taxon>Pirellulaceae</taxon>
        <taxon>Rhodopirellula</taxon>
    </lineage>
</organism>
<dbReference type="Proteomes" id="UP000036367">
    <property type="component" value="Unassembled WGS sequence"/>
</dbReference>
<accession>A0A0J1B7R8</accession>
<dbReference type="STRING" id="595434.RISK_005547"/>
<keyword evidence="1" id="KW-0067">ATP-binding</keyword>
<dbReference type="AlphaFoldDB" id="A0A0J1B7R8"/>
<dbReference type="InterPro" id="IPR011761">
    <property type="entry name" value="ATP-grasp"/>
</dbReference>
<dbReference type="PATRIC" id="fig|595434.4.peg.5266"/>